<dbReference type="CDD" id="cd03349">
    <property type="entry name" value="LbH_XAT"/>
    <property type="match status" value="1"/>
</dbReference>
<dbReference type="GO" id="GO:0016740">
    <property type="term" value="F:transferase activity"/>
    <property type="evidence" value="ECO:0007669"/>
    <property type="project" value="UniProtKB-KW"/>
</dbReference>
<accession>A0A6H0SMP2</accession>
<evidence type="ECO:0000256" key="2">
    <source>
        <dbReference type="ARBA" id="ARBA00022737"/>
    </source>
</evidence>
<proteinExistence type="predicted"/>
<dbReference type="InterPro" id="IPR050179">
    <property type="entry name" value="Trans_hexapeptide_repeat"/>
</dbReference>
<evidence type="ECO:0000256" key="1">
    <source>
        <dbReference type="ARBA" id="ARBA00022679"/>
    </source>
</evidence>
<evidence type="ECO:0000313" key="3">
    <source>
        <dbReference type="EMBL" id="QIV88396.1"/>
    </source>
</evidence>
<keyword evidence="1 3" id="KW-0808">Transferase</keyword>
<sequence length="259" mass="28359">MKIAMSQLQPLLREYRILLAGRGVDSMEKTGESYKPEALVTYEADLELHPYTTFWGTTGLALGRMGAFSYTHSRLHKSVTVGRFTSIAKSMSVMGARHPHEWASTSPVFYNQQLLAQTYSEDRGVTLNAAKFGYKPGKITIGNDVWIGEKVTLGHGITIGDGAVIASNSVVTKDVAPYTVVGGLPARVIRERFASETVQALQASAWWELAPEDLTHCDVRSPDLFAAQVLRGREHGDFQPLATKPLTAEVITEHLQATA</sequence>
<keyword evidence="2" id="KW-0677">Repeat</keyword>
<keyword evidence="4" id="KW-1185">Reference proteome</keyword>
<dbReference type="EMBL" id="CP032549">
    <property type="protein sequence ID" value="QIV88396.1"/>
    <property type="molecule type" value="Genomic_DNA"/>
</dbReference>
<reference evidence="3 4" key="1">
    <citation type="submission" date="2018-09" db="EMBL/GenBank/DDBJ databases">
        <title>Glutamicibacter mishrai S5-52T (LMG 29155T = KCTC 39846T).</title>
        <authorList>
            <person name="Das S.K."/>
        </authorList>
    </citation>
    <scope>NUCLEOTIDE SEQUENCE [LARGE SCALE GENOMIC DNA]</scope>
    <source>
        <strain evidence="3 4">S5-52</strain>
    </source>
</reference>
<dbReference type="InterPro" id="IPR018357">
    <property type="entry name" value="Hexapep_transf_CS"/>
</dbReference>
<dbReference type="PANTHER" id="PTHR43300:SF11">
    <property type="entry name" value="ACETYLTRANSFERASE RV3034C-RELATED"/>
    <property type="match status" value="1"/>
</dbReference>
<protein>
    <submittedName>
        <fullName evidence="3">Antibiotic acetyltransferase</fullName>
    </submittedName>
</protein>
<dbReference type="AlphaFoldDB" id="A0A6H0SMP2"/>
<dbReference type="Pfam" id="PF00132">
    <property type="entry name" value="Hexapep"/>
    <property type="match status" value="1"/>
</dbReference>
<dbReference type="SUPFAM" id="SSF51161">
    <property type="entry name" value="Trimeric LpxA-like enzymes"/>
    <property type="match status" value="1"/>
</dbReference>
<dbReference type="PANTHER" id="PTHR43300">
    <property type="entry name" value="ACETYLTRANSFERASE"/>
    <property type="match status" value="1"/>
</dbReference>
<dbReference type="InterPro" id="IPR011004">
    <property type="entry name" value="Trimer_LpxA-like_sf"/>
</dbReference>
<evidence type="ECO:0000313" key="4">
    <source>
        <dbReference type="Proteomes" id="UP000502331"/>
    </source>
</evidence>
<dbReference type="PROSITE" id="PS00101">
    <property type="entry name" value="HEXAPEP_TRANSFERASES"/>
    <property type="match status" value="1"/>
</dbReference>
<name>A0A6H0SMP2_9MICC</name>
<dbReference type="Proteomes" id="UP000502331">
    <property type="component" value="Chromosome"/>
</dbReference>
<dbReference type="InterPro" id="IPR001451">
    <property type="entry name" value="Hexapep"/>
</dbReference>
<dbReference type="Gene3D" id="2.160.10.10">
    <property type="entry name" value="Hexapeptide repeat proteins"/>
    <property type="match status" value="1"/>
</dbReference>
<gene>
    <name evidence="3" type="ORF">D3791_15545</name>
</gene>
<organism evidence="3 4">
    <name type="scientific">Glutamicibacter mishrai</name>
    <dbReference type="NCBI Taxonomy" id="1775880"/>
    <lineage>
        <taxon>Bacteria</taxon>
        <taxon>Bacillati</taxon>
        <taxon>Actinomycetota</taxon>
        <taxon>Actinomycetes</taxon>
        <taxon>Micrococcales</taxon>
        <taxon>Micrococcaceae</taxon>
        <taxon>Glutamicibacter</taxon>
    </lineage>
</organism>